<protein>
    <submittedName>
        <fullName evidence="1">Uncharacterized protein</fullName>
    </submittedName>
</protein>
<dbReference type="Proteomes" id="UP001178507">
    <property type="component" value="Unassembled WGS sequence"/>
</dbReference>
<comment type="caution">
    <text evidence="1">The sequence shown here is derived from an EMBL/GenBank/DDBJ whole genome shotgun (WGS) entry which is preliminary data.</text>
</comment>
<dbReference type="AlphaFoldDB" id="A0AA36N7U0"/>
<gene>
    <name evidence="1" type="ORF">EVOR1521_LOCUS20145</name>
</gene>
<accession>A0AA36N7U0</accession>
<evidence type="ECO:0000313" key="2">
    <source>
        <dbReference type="Proteomes" id="UP001178507"/>
    </source>
</evidence>
<dbReference type="EMBL" id="CAUJNA010003209">
    <property type="protein sequence ID" value="CAJ1395794.1"/>
    <property type="molecule type" value="Genomic_DNA"/>
</dbReference>
<organism evidence="1 2">
    <name type="scientific">Effrenium voratum</name>
    <dbReference type="NCBI Taxonomy" id="2562239"/>
    <lineage>
        <taxon>Eukaryota</taxon>
        <taxon>Sar</taxon>
        <taxon>Alveolata</taxon>
        <taxon>Dinophyceae</taxon>
        <taxon>Suessiales</taxon>
        <taxon>Symbiodiniaceae</taxon>
        <taxon>Effrenium</taxon>
    </lineage>
</organism>
<proteinExistence type="predicted"/>
<evidence type="ECO:0000313" key="1">
    <source>
        <dbReference type="EMBL" id="CAJ1395794.1"/>
    </source>
</evidence>
<name>A0AA36N7U0_9DINO</name>
<keyword evidence="2" id="KW-1185">Reference proteome</keyword>
<sequence>MLEDRTLLRELEAELVVLLRPGAPDWADELGFDGDFGAHLRDYWAKHGQDQPEWLADENEVWDRLKKAGEANVDRRDRLEGWNHHVQISQDGQPAGTLRASCGQKLDLTASGWIQNNRGDSCIHQLMLVLDTSIVAELYDSVPGRNRPVNKNFSLVAPDAPGIYMLWRASDLQYSMRDARRNLENSHTRPNPAKFPGSFVAWLVVE</sequence>
<reference evidence="1" key="1">
    <citation type="submission" date="2023-08" db="EMBL/GenBank/DDBJ databases">
        <authorList>
            <person name="Chen Y."/>
            <person name="Shah S."/>
            <person name="Dougan E. K."/>
            <person name="Thang M."/>
            <person name="Chan C."/>
        </authorList>
    </citation>
    <scope>NUCLEOTIDE SEQUENCE</scope>
</reference>